<gene>
    <name evidence="1" type="ORF">BXYJ_LOCUS12083</name>
</gene>
<dbReference type="AlphaFoldDB" id="A0A1I7RN69"/>
<keyword evidence="4" id="KW-1185">Reference proteome</keyword>
<reference evidence="5" key="1">
    <citation type="submission" date="2016-11" db="UniProtKB">
        <authorList>
            <consortium name="WormBaseParasite"/>
        </authorList>
    </citation>
    <scope>IDENTIFICATION</scope>
</reference>
<evidence type="ECO:0000313" key="4">
    <source>
        <dbReference type="Proteomes" id="UP000659654"/>
    </source>
</evidence>
<dbReference type="EMBL" id="CAJFCV020000005">
    <property type="protein sequence ID" value="CAG9123704.1"/>
    <property type="molecule type" value="Genomic_DNA"/>
</dbReference>
<dbReference type="eggNOG" id="ENOG502T2JA">
    <property type="taxonomic scope" value="Eukaryota"/>
</dbReference>
<dbReference type="OrthoDB" id="504708at2759"/>
<dbReference type="InterPro" id="IPR000884">
    <property type="entry name" value="TSP1_rpt"/>
</dbReference>
<proteinExistence type="predicted"/>
<dbReference type="Proteomes" id="UP000659654">
    <property type="component" value="Unassembled WGS sequence"/>
</dbReference>
<name>A0A1I7RN69_BURXY</name>
<dbReference type="PROSITE" id="PS50092">
    <property type="entry name" value="TSP1"/>
    <property type="match status" value="1"/>
</dbReference>
<organism evidence="3 5">
    <name type="scientific">Bursaphelenchus xylophilus</name>
    <name type="common">Pinewood nematode worm</name>
    <name type="synonym">Aphelenchoides xylophilus</name>
    <dbReference type="NCBI Taxonomy" id="6326"/>
    <lineage>
        <taxon>Eukaryota</taxon>
        <taxon>Metazoa</taxon>
        <taxon>Ecdysozoa</taxon>
        <taxon>Nematoda</taxon>
        <taxon>Chromadorea</taxon>
        <taxon>Rhabditida</taxon>
        <taxon>Tylenchina</taxon>
        <taxon>Tylenchomorpha</taxon>
        <taxon>Aphelenchoidea</taxon>
        <taxon>Aphelenchoididae</taxon>
        <taxon>Bursaphelenchus</taxon>
    </lineage>
</organism>
<sequence>MNGLIAFGSAEIDGDQGGSPVAMVLGALITLKGTGFDGTFIRFEKMYALVCIVSSLYLITARPLDVQINQNGDGNFMVGPGDRAQFTLLEDYRPLTQAFNRVDRAKIRASKQFQPKAQKIEVMVEFPTETQDLTPVEAPAAVTESLPEVGVWKEWSRWTPCSKGQRIRVRQCTGKTCEGLNKQSQTCFSTQQATPVANDPMVIEKEIQG</sequence>
<dbReference type="WBParaSite" id="BXY_0215500.1">
    <property type="protein sequence ID" value="BXY_0215500.1"/>
    <property type="gene ID" value="BXY_0215500"/>
</dbReference>
<evidence type="ECO:0000313" key="2">
    <source>
        <dbReference type="EMBL" id="CAG9123704.1"/>
    </source>
</evidence>
<dbReference type="Gene3D" id="2.20.100.10">
    <property type="entry name" value="Thrombospondin type-1 (TSP1) repeat"/>
    <property type="match status" value="1"/>
</dbReference>
<evidence type="ECO:0000313" key="3">
    <source>
        <dbReference type="Proteomes" id="UP000095284"/>
    </source>
</evidence>
<evidence type="ECO:0000313" key="5">
    <source>
        <dbReference type="WBParaSite" id="BXY_0215500.1"/>
    </source>
</evidence>
<dbReference type="InterPro" id="IPR036383">
    <property type="entry name" value="TSP1_rpt_sf"/>
</dbReference>
<dbReference type="Proteomes" id="UP000095284">
    <property type="component" value="Unplaced"/>
</dbReference>
<reference evidence="2" key="2">
    <citation type="submission" date="2020-08" db="EMBL/GenBank/DDBJ databases">
        <authorList>
            <person name="Kikuchi T."/>
        </authorList>
    </citation>
    <scope>NUCLEOTIDE SEQUENCE</scope>
    <source>
        <strain evidence="1">Ka4C1</strain>
    </source>
</reference>
<accession>A0A1I7RN69</accession>
<dbReference type="SMR" id="A0A1I7RN69"/>
<evidence type="ECO:0000313" key="1">
    <source>
        <dbReference type="EMBL" id="CAD5231992.1"/>
    </source>
</evidence>
<dbReference type="SUPFAM" id="SSF82895">
    <property type="entry name" value="TSP-1 type 1 repeat"/>
    <property type="match status" value="1"/>
</dbReference>
<dbReference type="PRINTS" id="PR01705">
    <property type="entry name" value="TSP1REPEAT"/>
</dbReference>
<dbReference type="Proteomes" id="UP000582659">
    <property type="component" value="Unassembled WGS sequence"/>
</dbReference>
<protein>
    <submittedName>
        <fullName evidence="1">(pine wood nematode) hypothetical protein</fullName>
    </submittedName>
</protein>
<dbReference type="EMBL" id="CAJFDI010000005">
    <property type="protein sequence ID" value="CAD5231992.1"/>
    <property type="molecule type" value="Genomic_DNA"/>
</dbReference>